<dbReference type="NCBIfam" id="NF012211">
    <property type="entry name" value="tand_rpt_95"/>
    <property type="match status" value="2"/>
</dbReference>
<dbReference type="Proteomes" id="UP000326570">
    <property type="component" value="Unassembled WGS sequence"/>
</dbReference>
<dbReference type="Gene3D" id="2.60.40.2810">
    <property type="match status" value="1"/>
</dbReference>
<reference evidence="2 3" key="1">
    <citation type="submission" date="2019-09" db="EMBL/GenBank/DDBJ databases">
        <title>Genome sequence of Adhaeribacter sp. M2.</title>
        <authorList>
            <person name="Srinivasan S."/>
        </authorList>
    </citation>
    <scope>NUCLEOTIDE SEQUENCE [LARGE SCALE GENOMIC DNA]</scope>
    <source>
        <strain evidence="2 3">M2</strain>
    </source>
</reference>
<protein>
    <submittedName>
        <fullName evidence="2">Tandem-95 repeat protein</fullName>
    </submittedName>
</protein>
<feature type="chain" id="PRO_5024868314" evidence="1">
    <location>
        <begin position="22"/>
        <end position="508"/>
    </location>
</feature>
<accession>A0A5N1J4H7</accession>
<dbReference type="Pfam" id="PF17963">
    <property type="entry name" value="Big_9"/>
    <property type="match status" value="4"/>
</dbReference>
<name>A0A5N1J4H7_9BACT</name>
<dbReference type="EMBL" id="VTWT01000001">
    <property type="protein sequence ID" value="KAA9345584.1"/>
    <property type="molecule type" value="Genomic_DNA"/>
</dbReference>
<evidence type="ECO:0000313" key="2">
    <source>
        <dbReference type="EMBL" id="KAA9345584.1"/>
    </source>
</evidence>
<dbReference type="AlphaFoldDB" id="A0A5N1J4H7"/>
<gene>
    <name evidence="2" type="ORF">F0P94_00405</name>
</gene>
<evidence type="ECO:0000256" key="1">
    <source>
        <dbReference type="SAM" id="SignalP"/>
    </source>
</evidence>
<organism evidence="2 3">
    <name type="scientific">Adhaeribacter soli</name>
    <dbReference type="NCBI Taxonomy" id="2607655"/>
    <lineage>
        <taxon>Bacteria</taxon>
        <taxon>Pseudomonadati</taxon>
        <taxon>Bacteroidota</taxon>
        <taxon>Cytophagia</taxon>
        <taxon>Cytophagales</taxon>
        <taxon>Hymenobacteraceae</taxon>
        <taxon>Adhaeribacter</taxon>
    </lineage>
</organism>
<dbReference type="PROSITE" id="PS51257">
    <property type="entry name" value="PROKAR_LIPOPROTEIN"/>
    <property type="match status" value="1"/>
</dbReference>
<dbReference type="RefSeq" id="WP_150901726.1">
    <property type="nucleotide sequence ID" value="NZ_VTWT01000001.1"/>
</dbReference>
<sequence length="508" mass="54558">MKNLNAIKLAFGFIFSLLLLSSCDKYQDDQLPAGTGTLVVHDDAFTTFKNQGIQVNVIANDSIGSQATVNFTQPQHGTLQAGTNGMVHYQPNPNFVGTDKFNYTACLGNNCATGLVAISVIDSTGACTVSAMNDLDTLANNYGSSVSIDILQNDNVCGATPGILQQPSHGLAYLDAGNFLVYKPNPGYLGMDQVKYQLTGQNGTATALVNILVLDSAYTCTVVARDDNATVTYNGSVTVNILTNDNSCGGSPSIAVFPNNGQAYININGQLVYTPIRNFSGRDELTYSLSGPNGSTIAKVYLTVSAPTCLVKANPDYATLQANTSVTVNILQNDNTCLGTSYYVTPGISQQPLYGQAYINANNQLVYTPNPGYVGPDEVLYNLTGNGNPSNAKVYFTVTPNQNPNCSLVANPDSVTLRRVSSQSYDTVSVAILQNDVYCQNGTFPTVQIVYQPNYGRVSIVNNGLATRIIYSTTTAPRPVRENFRYRICQTINGQQVCRDADIDIYIR</sequence>
<feature type="signal peptide" evidence="1">
    <location>
        <begin position="1"/>
        <end position="21"/>
    </location>
</feature>
<keyword evidence="1" id="KW-0732">Signal</keyword>
<evidence type="ECO:0000313" key="3">
    <source>
        <dbReference type="Proteomes" id="UP000326570"/>
    </source>
</evidence>
<comment type="caution">
    <text evidence="2">The sequence shown here is derived from an EMBL/GenBank/DDBJ whole genome shotgun (WGS) entry which is preliminary data.</text>
</comment>
<keyword evidence="3" id="KW-1185">Reference proteome</keyword>
<dbReference type="Gene3D" id="2.60.40.3440">
    <property type="match status" value="3"/>
</dbReference>
<proteinExistence type="predicted"/>